<evidence type="ECO:0000256" key="1">
    <source>
        <dbReference type="SAM" id="SignalP"/>
    </source>
</evidence>
<reference evidence="2" key="1">
    <citation type="submission" date="2018-08" db="EMBL/GenBank/DDBJ databases">
        <authorList>
            <person name="Rossello M."/>
        </authorList>
    </citation>
    <scope>NUCLEOTIDE SEQUENCE [LARGE SCALE GENOMIC DNA]</scope>
    <source>
        <strain evidence="2">cv. Chinese Spring</strain>
    </source>
</reference>
<feature type="signal peptide" evidence="1">
    <location>
        <begin position="1"/>
        <end position="23"/>
    </location>
</feature>
<reference evidence="2" key="2">
    <citation type="submission" date="2018-10" db="UniProtKB">
        <authorList>
            <consortium name="EnsemblPlants"/>
        </authorList>
    </citation>
    <scope>IDENTIFICATION</scope>
</reference>
<evidence type="ECO:0000313" key="2">
    <source>
        <dbReference type="EnsemblPlants" id="TraesCS2B02G193400.1"/>
    </source>
</evidence>
<dbReference type="Proteomes" id="UP000019116">
    <property type="component" value="Chromosome 2B"/>
</dbReference>
<dbReference type="Gramene" id="TraesCS2B02G193400.1">
    <property type="protein sequence ID" value="TraesCS2B02G193400.1"/>
    <property type="gene ID" value="TraesCS2B02G193400"/>
</dbReference>
<organism evidence="2">
    <name type="scientific">Triticum aestivum</name>
    <name type="common">Wheat</name>
    <dbReference type="NCBI Taxonomy" id="4565"/>
    <lineage>
        <taxon>Eukaryota</taxon>
        <taxon>Viridiplantae</taxon>
        <taxon>Streptophyta</taxon>
        <taxon>Embryophyta</taxon>
        <taxon>Tracheophyta</taxon>
        <taxon>Spermatophyta</taxon>
        <taxon>Magnoliopsida</taxon>
        <taxon>Liliopsida</taxon>
        <taxon>Poales</taxon>
        <taxon>Poaceae</taxon>
        <taxon>BOP clade</taxon>
        <taxon>Pooideae</taxon>
        <taxon>Triticodae</taxon>
        <taxon>Triticeae</taxon>
        <taxon>Triticinae</taxon>
        <taxon>Triticum</taxon>
    </lineage>
</organism>
<accession>A0A3B6C524</accession>
<dbReference type="AlphaFoldDB" id="A0A3B6C524"/>
<name>A0A3B6C524_WHEAT</name>
<dbReference type="Gramene" id="TraesCS2B03G0466800.1">
    <property type="protein sequence ID" value="TraesCS2B03G0466800.1.CDS"/>
    <property type="gene ID" value="TraesCS2B03G0466800"/>
</dbReference>
<keyword evidence="1" id="KW-0732">Signal</keyword>
<feature type="chain" id="PRO_5017444053" evidence="1">
    <location>
        <begin position="24"/>
        <end position="102"/>
    </location>
</feature>
<proteinExistence type="predicted"/>
<sequence length="102" mass="11228">MATYSHMFITLVIVSILSAHFQAQGTTESVATNNSVRDRKTIVQGTYLPQRTVSRRCTPCRGCAQKTCCYEFICNDPTNPGLTCVGTLLYCGCTIETCNSNF</sequence>
<keyword evidence="3" id="KW-1185">Reference proteome</keyword>
<evidence type="ECO:0000313" key="3">
    <source>
        <dbReference type="Proteomes" id="UP000019116"/>
    </source>
</evidence>
<dbReference type="EnsemblPlants" id="TraesCS2B02G193400.1">
    <property type="protein sequence ID" value="TraesCS2B02G193400.1"/>
    <property type="gene ID" value="TraesCS2B02G193400"/>
</dbReference>
<protein>
    <submittedName>
        <fullName evidence="2">Uncharacterized protein</fullName>
    </submittedName>
</protein>